<evidence type="ECO:0000313" key="2">
    <source>
        <dbReference type="Proteomes" id="UP000027284"/>
    </source>
</evidence>
<dbReference type="STRING" id="1312852.EG19_02155"/>
<dbReference type="AlphaFoldDB" id="A0A062XWJ6"/>
<dbReference type="Proteomes" id="UP000027284">
    <property type="component" value="Unassembled WGS sequence"/>
</dbReference>
<protein>
    <submittedName>
        <fullName evidence="1">Uncharacterized protein</fullName>
    </submittedName>
</protein>
<gene>
    <name evidence="1" type="ORF">EG19_02155</name>
</gene>
<reference evidence="1 2" key="1">
    <citation type="submission" date="2014-04" db="EMBL/GenBank/DDBJ databases">
        <title>The Genome Sequence of Thermoanaerobaculum aquaticum MP-01, The First Cultivated Group 23 Acidobacterium.</title>
        <authorList>
            <person name="Stamps B.W."/>
            <person name="Losey N.A."/>
            <person name="Lawson P.A."/>
            <person name="Stevenson B.S."/>
        </authorList>
    </citation>
    <scope>NUCLEOTIDE SEQUENCE [LARGE SCALE GENOMIC DNA]</scope>
    <source>
        <strain evidence="1 2">MP-01</strain>
    </source>
</reference>
<name>A0A062XWJ6_9BACT</name>
<evidence type="ECO:0000313" key="1">
    <source>
        <dbReference type="EMBL" id="KDA53794.1"/>
    </source>
</evidence>
<comment type="caution">
    <text evidence="1">The sequence shown here is derived from an EMBL/GenBank/DDBJ whole genome shotgun (WGS) entry which is preliminary data.</text>
</comment>
<organism evidence="1 2">
    <name type="scientific">Thermoanaerobaculum aquaticum</name>
    <dbReference type="NCBI Taxonomy" id="1312852"/>
    <lineage>
        <taxon>Bacteria</taxon>
        <taxon>Pseudomonadati</taxon>
        <taxon>Acidobacteriota</taxon>
        <taxon>Thermoanaerobaculia</taxon>
        <taxon>Thermoanaerobaculales</taxon>
        <taxon>Thermoanaerobaculaceae</taxon>
        <taxon>Thermoanaerobaculum</taxon>
    </lineage>
</organism>
<accession>A0A062XWJ6</accession>
<proteinExistence type="predicted"/>
<keyword evidence="2" id="KW-1185">Reference proteome</keyword>
<dbReference type="EMBL" id="JMFG01000016">
    <property type="protein sequence ID" value="KDA53794.1"/>
    <property type="molecule type" value="Genomic_DNA"/>
</dbReference>
<sequence length="154" mass="17161">MATYGIARFTGDADLLVVDGGILSSAFWRGFPGEARLVWGNGEDPFAGAVQLSRSQCITVDIVIGRFPWQCRLLERAQWRQLGGLRLQVLQLPDLILTKLFAGGVQDRADVLLLMGALDARQRRQLAARMRVLPEDARKLYRELVALAASRQRV</sequence>